<proteinExistence type="predicted"/>
<sequence length="217" mass="25711">MMRFILFIIFSLCLPLVMQGQEQNVWTQNDSLKLKKILAGQAEIRINQEALRELDRVFSSPRRLFKSQSRSAILLIKDFLLYRPNVFTGKYHISTFKVNELNIRQDSLFMNVHMLGNKQLFIKSQLDIGDPRVLIKRKTDIQFKFTDHLVYRVYGGYTIDKNRTVILPTTATPYYVGTGFSYSLNKKLQLKTGIEYQYNVVYKRWEWVWNSGIRFNF</sequence>
<organism evidence="2 3">
    <name type="scientific">Bacteroides fragilis 3_1_12</name>
    <dbReference type="NCBI Taxonomy" id="457424"/>
    <lineage>
        <taxon>Bacteria</taxon>
        <taxon>Pseudomonadati</taxon>
        <taxon>Bacteroidota</taxon>
        <taxon>Bacteroidia</taxon>
        <taxon>Bacteroidales</taxon>
        <taxon>Bacteroidaceae</taxon>
        <taxon>Bacteroides</taxon>
    </lineage>
</organism>
<evidence type="ECO:0000313" key="2">
    <source>
        <dbReference type="EMBL" id="EFR54335.1"/>
    </source>
</evidence>
<name>A0ABN0BMX8_BACFG</name>
<reference evidence="2 3" key="1">
    <citation type="submission" date="2008-12" db="EMBL/GenBank/DDBJ databases">
        <title>Annotation of Bacteroides fragilis strain 3_1_12.</title>
        <authorList>
            <consortium name="The Broad Institute Genome Sequencing Platform"/>
            <person name="Ward D."/>
            <person name="Young S.K."/>
            <person name="Kodira C.D."/>
            <person name="Zeng Q."/>
            <person name="Koehrsen M."/>
            <person name="Alvarado L."/>
            <person name="Berlin A."/>
            <person name="Borenstein D."/>
            <person name="Chen Z."/>
            <person name="Engels R."/>
            <person name="Freedman E."/>
            <person name="Gellesch M."/>
            <person name="Goldberg J."/>
            <person name="Griggs A."/>
            <person name="Gujja S."/>
            <person name="Heiman D."/>
            <person name="Hepburn T."/>
            <person name="Howarth C."/>
            <person name="Jen D."/>
            <person name="Larson L."/>
            <person name="Lewis B."/>
            <person name="Mehta T."/>
            <person name="Park D."/>
            <person name="Pearson M."/>
            <person name="Roberts A."/>
            <person name="Saif S."/>
            <person name="Shea T."/>
            <person name="Shenoy N."/>
            <person name="Sisk P."/>
            <person name="Stolte C."/>
            <person name="Sykes S."/>
            <person name="Walk T."/>
            <person name="White J."/>
            <person name="Yandava C."/>
            <person name="Allen-Vercoe E."/>
            <person name="Strauss J."/>
            <person name="Ambrose C."/>
            <person name="Lander E."/>
            <person name="Nusbaum C."/>
            <person name="Galagan J."/>
            <person name="Birren B."/>
        </authorList>
    </citation>
    <scope>NUCLEOTIDE SEQUENCE [LARGE SCALE GENOMIC DNA]</scope>
    <source>
        <strain evidence="2 3">3_1_12</strain>
    </source>
</reference>
<keyword evidence="1" id="KW-0732">Signal</keyword>
<protein>
    <recommendedName>
        <fullName evidence="4">DUF4858 domain-containing protein</fullName>
    </recommendedName>
</protein>
<feature type="chain" id="PRO_5047240610" description="DUF4858 domain-containing protein" evidence="1">
    <location>
        <begin position="21"/>
        <end position="217"/>
    </location>
</feature>
<dbReference type="EMBL" id="EQ973215">
    <property type="protein sequence ID" value="EFR54335.1"/>
    <property type="molecule type" value="Genomic_DNA"/>
</dbReference>
<accession>A0ABN0BMX8</accession>
<evidence type="ECO:0000256" key="1">
    <source>
        <dbReference type="SAM" id="SignalP"/>
    </source>
</evidence>
<keyword evidence="3" id="KW-1185">Reference proteome</keyword>
<gene>
    <name evidence="2" type="ORF">BFAG_03033</name>
</gene>
<feature type="signal peptide" evidence="1">
    <location>
        <begin position="1"/>
        <end position="20"/>
    </location>
</feature>
<evidence type="ECO:0008006" key="4">
    <source>
        <dbReference type="Google" id="ProtNLM"/>
    </source>
</evidence>
<dbReference type="Proteomes" id="UP000005101">
    <property type="component" value="Unassembled WGS sequence"/>
</dbReference>
<evidence type="ECO:0000313" key="3">
    <source>
        <dbReference type="Proteomes" id="UP000005101"/>
    </source>
</evidence>